<reference evidence="2 3" key="1">
    <citation type="submission" date="2020-07" db="EMBL/GenBank/DDBJ databases">
        <authorList>
            <person name="Buterbaugh K.M."/>
            <person name="Dean A.J."/>
            <person name="Durmis N.D."/>
            <person name="Gonzalez I.M."/>
            <person name="Kowalski E.M."/>
            <person name="Mundorff O.G."/>
            <person name="Vimal D."/>
            <person name="Chamarti P.R."/>
            <person name="Xu J."/>
            <person name="Butela K.A."/>
            <person name="Garlena R.A."/>
            <person name="Russell D.A."/>
            <person name="Pope W.H."/>
            <person name="Jacobs-Sera D."/>
            <person name="Hatfull G.F."/>
        </authorList>
    </citation>
    <scope>NUCLEOTIDE SEQUENCE [LARGE SCALE GENOMIC DNA]</scope>
</reference>
<organism evidence="2 3">
    <name type="scientific">Gordonia phage Archimedes</name>
    <dbReference type="NCBI Taxonomy" id="2759389"/>
    <lineage>
        <taxon>Viruses</taxon>
        <taxon>Duplodnaviria</taxon>
        <taxon>Heunggongvirae</taxon>
        <taxon>Uroviricota</taxon>
        <taxon>Caudoviricetes</taxon>
        <taxon>Archimedesvirus</taxon>
        <taxon>Archimedesvirus archimedes</taxon>
    </lineage>
</organism>
<evidence type="ECO:0000313" key="2">
    <source>
        <dbReference type="EMBL" id="QOC55756.1"/>
    </source>
</evidence>
<proteinExistence type="predicted"/>
<sequence>MADRHGISSRSVSIRHSHIGGKKKMALDQTTIDRIRRSEALGLAVKFAHDRGVTTDSHPGTTDILAAAEKFRRFLAGEDQEGAK</sequence>
<dbReference type="GeneID" id="63742984"/>
<evidence type="ECO:0000256" key="1">
    <source>
        <dbReference type="SAM" id="MobiDB-lite"/>
    </source>
</evidence>
<protein>
    <submittedName>
        <fullName evidence="2">Uncharacterized protein</fullName>
    </submittedName>
</protein>
<feature type="compositionally biased region" description="Basic residues" evidence="1">
    <location>
        <begin position="13"/>
        <end position="24"/>
    </location>
</feature>
<evidence type="ECO:0000313" key="3">
    <source>
        <dbReference type="Proteomes" id="UP000516653"/>
    </source>
</evidence>
<keyword evidence="3" id="KW-1185">Reference proteome</keyword>
<dbReference type="Proteomes" id="UP000516653">
    <property type="component" value="Segment"/>
</dbReference>
<gene>
    <name evidence="2" type="primary">56</name>
    <name evidence="2" type="ORF">SEA_ARCHIMEDES_56</name>
</gene>
<dbReference type="KEGG" id="vg:63742984"/>
<accession>A0A7L7SHN0</accession>
<feature type="region of interest" description="Disordered" evidence="1">
    <location>
        <begin position="1"/>
        <end position="25"/>
    </location>
</feature>
<dbReference type="EMBL" id="MT771339">
    <property type="protein sequence ID" value="QOC55756.1"/>
    <property type="molecule type" value="Genomic_DNA"/>
</dbReference>
<dbReference type="RefSeq" id="YP_010049665.1">
    <property type="nucleotide sequence ID" value="NC_054392.1"/>
</dbReference>
<name>A0A7L7SHN0_9CAUD</name>